<comment type="caution">
    <text evidence="1">The sequence shown here is derived from an EMBL/GenBank/DDBJ whole genome shotgun (WGS) entry which is preliminary data.</text>
</comment>
<keyword evidence="2" id="KW-1185">Reference proteome</keyword>
<dbReference type="EMBL" id="CAJHNH020001904">
    <property type="protein sequence ID" value="CAG5124901.1"/>
    <property type="molecule type" value="Genomic_DNA"/>
</dbReference>
<dbReference type="OrthoDB" id="10263978at2759"/>
<name>A0A8S3ZD07_9EUPU</name>
<accession>A0A8S3ZD07</accession>
<dbReference type="AlphaFoldDB" id="A0A8S3ZD07"/>
<protein>
    <submittedName>
        <fullName evidence="1">Uncharacterized protein</fullName>
    </submittedName>
</protein>
<evidence type="ECO:0000313" key="1">
    <source>
        <dbReference type="EMBL" id="CAG5124901.1"/>
    </source>
</evidence>
<dbReference type="Proteomes" id="UP000678393">
    <property type="component" value="Unassembled WGS sequence"/>
</dbReference>
<reference evidence="1" key="1">
    <citation type="submission" date="2021-04" db="EMBL/GenBank/DDBJ databases">
        <authorList>
            <consortium name="Molecular Ecology Group"/>
        </authorList>
    </citation>
    <scope>NUCLEOTIDE SEQUENCE</scope>
</reference>
<feature type="non-terminal residue" evidence="1">
    <location>
        <position position="1"/>
    </location>
</feature>
<evidence type="ECO:0000313" key="2">
    <source>
        <dbReference type="Proteomes" id="UP000678393"/>
    </source>
</evidence>
<gene>
    <name evidence="1" type="ORF">CUNI_LOCUS10459</name>
</gene>
<sequence length="87" mass="9400">ILAAVADRMIPLDHAGSEILHDALAILSCKEIKLSTLRTKGVEDTGEEAEDMAQIVTATAKKVLISQVVKRNVIENVVPVVISLKHM</sequence>
<feature type="non-terminal residue" evidence="1">
    <location>
        <position position="87"/>
    </location>
</feature>
<proteinExistence type="predicted"/>
<organism evidence="1 2">
    <name type="scientific">Candidula unifasciata</name>
    <dbReference type="NCBI Taxonomy" id="100452"/>
    <lineage>
        <taxon>Eukaryota</taxon>
        <taxon>Metazoa</taxon>
        <taxon>Spiralia</taxon>
        <taxon>Lophotrochozoa</taxon>
        <taxon>Mollusca</taxon>
        <taxon>Gastropoda</taxon>
        <taxon>Heterobranchia</taxon>
        <taxon>Euthyneura</taxon>
        <taxon>Panpulmonata</taxon>
        <taxon>Eupulmonata</taxon>
        <taxon>Stylommatophora</taxon>
        <taxon>Helicina</taxon>
        <taxon>Helicoidea</taxon>
        <taxon>Geomitridae</taxon>
        <taxon>Candidula</taxon>
    </lineage>
</organism>